<protein>
    <submittedName>
        <fullName evidence="1">BREX-1 system phosphatase PglZ type B</fullName>
    </submittedName>
</protein>
<reference evidence="2" key="1">
    <citation type="submission" date="2020-06" db="EMBL/GenBank/DDBJ databases">
        <title>Thalassolituus marinus alknpb1M-1, a hydrocarbon-degrading bacterium isolated from the deep-sea overlying water using an in-situ strategy from the South China Sea basin.</title>
        <authorList>
            <person name="Dong C."/>
            <person name="Chen Y."/>
            <person name="Shao Z."/>
        </authorList>
    </citation>
    <scope>NUCLEOTIDE SEQUENCE [LARGE SCALE GENOMIC DNA]</scope>
    <source>
        <strain evidence="2">alknpb1M-1</strain>
    </source>
</reference>
<organism evidence="1 2">
    <name type="scientific">Thalassolituus hydrocarboniclasticus</name>
    <dbReference type="NCBI Taxonomy" id="2742796"/>
    <lineage>
        <taxon>Bacteria</taxon>
        <taxon>Pseudomonadati</taxon>
        <taxon>Pseudomonadota</taxon>
        <taxon>Gammaproteobacteria</taxon>
        <taxon>Oceanospirillales</taxon>
        <taxon>Oceanospirillaceae</taxon>
        <taxon>Thalassolituus</taxon>
    </lineage>
</organism>
<dbReference type="RefSeq" id="WP_260997646.1">
    <property type="nucleotide sequence ID" value="NZ_CP054475.1"/>
</dbReference>
<name>A0ABY6AES0_9GAMM</name>
<sequence length="772" mass="86592">MKLIDLLSQEVRASAEYNASAQLAPSVILWTDKLRQWESALPLLQAALPELVVFGDYQPEKRQGPAVWIKCVIENALPEFQLPEDKTPIIYLPGLERRDLRAISSCPVTLMPLAELQYRGCWWAYNSTGRDWTVNAFLTSANGGAGLDVARDEKTQQAMLRVLNEMLESDQAELESRRLEAADFNKLISNDPVRDLLTWMNDSRATRERWDQSRWQALCGICETEYHFSPERDGDITAAELLCQRQGIWETVWQRFVEGATHYPKLPALLMSVSYDLAADGESYPAINQSEEAALEAALRKLLDKQTSDVRQGILSLERQHADRRGWVWTQLGLSPLASVLEPLAVVANLTQNAFSGTMPEEMATQYRELYWQTDDAYLRVLAFSLPPALQELVQKLLHHVYTPWLDDITLSFQKLVQVKGYPGSGSTKEEVGNYQPAGELVFFVDGLRYDTAQRLVKRLQPLGNVSLKSSWAALPSVTATAKAAVTPVTDRITGRISDVDFEPSLKEDDKDFSAHYLKKFLAEKGWDYLSESETGNPTRNAWVQSGDIDTEGHVKGIKLAARIDTLLHEVTERVEELLAAGWTKIRIVTDHGWILTPEPMQKTDLPKHLTETRWGRCAVLKESASSGMLEVGWYWNPQVTIAMAPGARCFKAGQCYDHGGLSLQECLTPMIELVSTKSSRQKTVQAKVGDVRWMGLKCRIKVEADDANVVAVLRTHAGDASSEICNRKPVKEGKCTLMVEDDRYEQQTAVLVLLDEHDTVLAKTATLVGEE</sequence>
<evidence type="ECO:0000313" key="1">
    <source>
        <dbReference type="EMBL" id="UXD88964.1"/>
    </source>
</evidence>
<dbReference type="Proteomes" id="UP001065322">
    <property type="component" value="Chromosome"/>
</dbReference>
<dbReference type="EMBL" id="CP054475">
    <property type="protein sequence ID" value="UXD88964.1"/>
    <property type="molecule type" value="Genomic_DNA"/>
</dbReference>
<gene>
    <name evidence="1" type="primary">pglZ</name>
    <name evidence="1" type="ORF">HUF19_16620</name>
</gene>
<accession>A0ABY6AES0</accession>
<proteinExistence type="predicted"/>
<evidence type="ECO:0000313" key="2">
    <source>
        <dbReference type="Proteomes" id="UP001065322"/>
    </source>
</evidence>
<keyword evidence="2" id="KW-1185">Reference proteome</keyword>
<dbReference type="NCBIfam" id="NF033450">
    <property type="entry name" value="BREX_PglZ_1_B"/>
    <property type="match status" value="1"/>
</dbReference>